<feature type="domain" description="NAC" evidence="5">
    <location>
        <begin position="6"/>
        <end position="154"/>
    </location>
</feature>
<dbReference type="GO" id="GO:0006355">
    <property type="term" value="P:regulation of DNA-templated transcription"/>
    <property type="evidence" value="ECO:0007669"/>
    <property type="project" value="InterPro"/>
</dbReference>
<dbReference type="PANTHER" id="PTHR31744">
    <property type="entry name" value="PROTEIN CUP-SHAPED COTYLEDON 2-RELATED"/>
    <property type="match status" value="1"/>
</dbReference>
<evidence type="ECO:0000256" key="3">
    <source>
        <dbReference type="ARBA" id="ARBA00023163"/>
    </source>
</evidence>
<reference evidence="6" key="1">
    <citation type="submission" date="2019-12" db="EMBL/GenBank/DDBJ databases">
        <authorList>
            <person name="Scholes J."/>
        </authorList>
    </citation>
    <scope>NUCLEOTIDE SEQUENCE</scope>
</reference>
<dbReference type="AlphaFoldDB" id="A0A9N7NLP4"/>
<organism evidence="6 7">
    <name type="scientific">Striga hermonthica</name>
    <name type="common">Purple witchweed</name>
    <name type="synonym">Buchnera hermonthica</name>
    <dbReference type="NCBI Taxonomy" id="68872"/>
    <lineage>
        <taxon>Eukaryota</taxon>
        <taxon>Viridiplantae</taxon>
        <taxon>Streptophyta</taxon>
        <taxon>Embryophyta</taxon>
        <taxon>Tracheophyta</taxon>
        <taxon>Spermatophyta</taxon>
        <taxon>Magnoliopsida</taxon>
        <taxon>eudicotyledons</taxon>
        <taxon>Gunneridae</taxon>
        <taxon>Pentapetalae</taxon>
        <taxon>asterids</taxon>
        <taxon>lamiids</taxon>
        <taxon>Lamiales</taxon>
        <taxon>Orobanchaceae</taxon>
        <taxon>Buchnereae</taxon>
        <taxon>Striga</taxon>
    </lineage>
</organism>
<dbReference type="GO" id="GO:0003677">
    <property type="term" value="F:DNA binding"/>
    <property type="evidence" value="ECO:0007669"/>
    <property type="project" value="UniProtKB-KW"/>
</dbReference>
<dbReference type="PROSITE" id="PS51005">
    <property type="entry name" value="NAC"/>
    <property type="match status" value="1"/>
</dbReference>
<keyword evidence="1" id="KW-0805">Transcription regulation</keyword>
<keyword evidence="7" id="KW-1185">Reference proteome</keyword>
<dbReference type="Gene3D" id="2.170.150.80">
    <property type="entry name" value="NAC domain"/>
    <property type="match status" value="1"/>
</dbReference>
<evidence type="ECO:0000256" key="1">
    <source>
        <dbReference type="ARBA" id="ARBA00023015"/>
    </source>
</evidence>
<evidence type="ECO:0000313" key="7">
    <source>
        <dbReference type="Proteomes" id="UP001153555"/>
    </source>
</evidence>
<dbReference type="Pfam" id="PF02365">
    <property type="entry name" value="NAM"/>
    <property type="match status" value="1"/>
</dbReference>
<name>A0A9N7NLP4_STRHE</name>
<dbReference type="InterPro" id="IPR003441">
    <property type="entry name" value="NAC-dom"/>
</dbReference>
<dbReference type="EMBL" id="CACSLK010027832">
    <property type="protein sequence ID" value="CAA0831421.1"/>
    <property type="molecule type" value="Genomic_DNA"/>
</dbReference>
<dbReference type="InterPro" id="IPR036093">
    <property type="entry name" value="NAC_dom_sf"/>
</dbReference>
<proteinExistence type="predicted"/>
<comment type="caution">
    <text evidence="6">The sequence shown here is derived from an EMBL/GenBank/DDBJ whole genome shotgun (WGS) entry which is preliminary data.</text>
</comment>
<sequence>MASTYVPLGFRFHPTDEELVLYYLKRKILGKKFVMEVIAEVNVYRFSPWDLPDQSCLKTKDRQWFFFCRREKFPGGSRVKRSTEKGYWKASGNDQPVLHNGKKVGTRKTLVFHVGHASRGERTDWVAHEYHILDEELAATGLQDTYVVWKIFLKDGPGPKHGAQYGAPFNEADWEMDDQSGDLTVAAATPLLNEDQMSRPTLPGQLTIEDFTELLTPLSDDDLLILNEYGGAAQMNDNSVVIEPDEALQPFEQP</sequence>
<evidence type="ECO:0000313" key="6">
    <source>
        <dbReference type="EMBL" id="CAA0831421.1"/>
    </source>
</evidence>
<dbReference type="Proteomes" id="UP001153555">
    <property type="component" value="Unassembled WGS sequence"/>
</dbReference>
<gene>
    <name evidence="6" type="ORF">SHERM_26770</name>
</gene>
<evidence type="ECO:0000256" key="2">
    <source>
        <dbReference type="ARBA" id="ARBA00023125"/>
    </source>
</evidence>
<dbReference type="OrthoDB" id="1882472at2759"/>
<keyword evidence="3" id="KW-0804">Transcription</keyword>
<evidence type="ECO:0000259" key="5">
    <source>
        <dbReference type="PROSITE" id="PS51005"/>
    </source>
</evidence>
<evidence type="ECO:0000256" key="4">
    <source>
        <dbReference type="ARBA" id="ARBA00023242"/>
    </source>
</evidence>
<dbReference type="PANTHER" id="PTHR31744:SF210">
    <property type="entry name" value="NAC DOMAIN-CONTAINING PROTEIN 86-LIKE"/>
    <property type="match status" value="1"/>
</dbReference>
<keyword evidence="2" id="KW-0238">DNA-binding</keyword>
<dbReference type="SUPFAM" id="SSF101941">
    <property type="entry name" value="NAC domain"/>
    <property type="match status" value="1"/>
</dbReference>
<protein>
    <submittedName>
        <fullName evidence="6">NAC domain containing protein 82</fullName>
    </submittedName>
</protein>
<keyword evidence="4" id="KW-0539">Nucleus</keyword>
<accession>A0A9N7NLP4</accession>